<gene>
    <name evidence="4" type="primary">dacB</name>
    <name evidence="4" type="ORF">ISP17_16335</name>
</gene>
<dbReference type="Gene3D" id="3.40.710.10">
    <property type="entry name" value="DD-peptidase/beta-lactamase superfamily"/>
    <property type="match status" value="2"/>
</dbReference>
<organism evidence="4 5">
    <name type="scientific">Dyella ginsengisoli</name>
    <dbReference type="NCBI Taxonomy" id="363848"/>
    <lineage>
        <taxon>Bacteria</taxon>
        <taxon>Pseudomonadati</taxon>
        <taxon>Pseudomonadota</taxon>
        <taxon>Gammaproteobacteria</taxon>
        <taxon>Lysobacterales</taxon>
        <taxon>Rhodanobacteraceae</taxon>
        <taxon>Dyella</taxon>
    </lineage>
</organism>
<comment type="caution">
    <text evidence="4">The sequence shown here is derived from an EMBL/GenBank/DDBJ whole genome shotgun (WGS) entry which is preliminary data.</text>
</comment>
<reference evidence="4 5" key="1">
    <citation type="submission" date="2020-10" db="EMBL/GenBank/DDBJ databases">
        <title>Phylogeny of dyella-like bacteria.</title>
        <authorList>
            <person name="Fu J."/>
        </authorList>
    </citation>
    <scope>NUCLEOTIDE SEQUENCE [LARGE SCALE GENOMIC DNA]</scope>
    <source>
        <strain evidence="4 5">Gsoil3046</strain>
    </source>
</reference>
<dbReference type="SUPFAM" id="SSF56601">
    <property type="entry name" value="beta-lactamase/transpeptidase-like"/>
    <property type="match status" value="1"/>
</dbReference>
<evidence type="ECO:0000313" key="4">
    <source>
        <dbReference type="EMBL" id="MFK2905530.1"/>
    </source>
</evidence>
<comment type="similarity">
    <text evidence="1">Belongs to the peptidase S13 family.</text>
</comment>
<dbReference type="NCBIfam" id="TIGR00666">
    <property type="entry name" value="PBP4"/>
    <property type="match status" value="1"/>
</dbReference>
<evidence type="ECO:0000256" key="3">
    <source>
        <dbReference type="SAM" id="SignalP"/>
    </source>
</evidence>
<dbReference type="Pfam" id="PF02113">
    <property type="entry name" value="Peptidase_S13"/>
    <property type="match status" value="1"/>
</dbReference>
<keyword evidence="4" id="KW-0121">Carboxypeptidase</keyword>
<dbReference type="PRINTS" id="PR00922">
    <property type="entry name" value="DADACBPTASE3"/>
</dbReference>
<name>A0ABW8JZ34_9GAMM</name>
<feature type="signal peptide" evidence="3">
    <location>
        <begin position="1"/>
        <end position="23"/>
    </location>
</feature>
<dbReference type="InterPro" id="IPR012338">
    <property type="entry name" value="Beta-lactam/transpept-like"/>
</dbReference>
<keyword evidence="2 4" id="KW-0378">Hydrolase</keyword>
<protein>
    <submittedName>
        <fullName evidence="4">D-alanyl-D-alanine carboxypeptidase/D-alanyl-D-alanine-endopeptidase</fullName>
        <ecNumber evidence="4">3.4.16.4</ecNumber>
    </submittedName>
</protein>
<feature type="chain" id="PRO_5046088613" evidence="3">
    <location>
        <begin position="24"/>
        <end position="510"/>
    </location>
</feature>
<dbReference type="Gene3D" id="3.50.80.20">
    <property type="entry name" value="D-Ala-D-Ala carboxypeptidase C, peptidase S13"/>
    <property type="match status" value="1"/>
</dbReference>
<dbReference type="RefSeq" id="WP_404635023.1">
    <property type="nucleotide sequence ID" value="NZ_JADIKM010000005.1"/>
</dbReference>
<evidence type="ECO:0000256" key="2">
    <source>
        <dbReference type="ARBA" id="ARBA00022801"/>
    </source>
</evidence>
<dbReference type="PANTHER" id="PTHR30023:SF0">
    <property type="entry name" value="PENICILLIN-SENSITIVE CARBOXYPEPTIDASE A"/>
    <property type="match status" value="1"/>
</dbReference>
<keyword evidence="5" id="KW-1185">Reference proteome</keyword>
<proteinExistence type="inferred from homology"/>
<accession>A0ABW8JZ34</accession>
<keyword evidence="3" id="KW-0732">Signal</keyword>
<evidence type="ECO:0000313" key="5">
    <source>
        <dbReference type="Proteomes" id="UP001620460"/>
    </source>
</evidence>
<dbReference type="EC" id="3.4.16.4" evidence="4"/>
<dbReference type="EMBL" id="JADIKM010000005">
    <property type="protein sequence ID" value="MFK2905530.1"/>
    <property type="molecule type" value="Genomic_DNA"/>
</dbReference>
<keyword evidence="4" id="KW-0645">Protease</keyword>
<dbReference type="InterPro" id="IPR000667">
    <property type="entry name" value="Peptidase_S13"/>
</dbReference>
<dbReference type="GO" id="GO:0009002">
    <property type="term" value="F:serine-type D-Ala-D-Ala carboxypeptidase activity"/>
    <property type="evidence" value="ECO:0007669"/>
    <property type="project" value="UniProtKB-EC"/>
</dbReference>
<sequence>MHRLISRAAALVIALAITPVSRAASASPTAVTPNASIASSIDALIRSPRFAAASWGIKVVSLDSGQTLYAHDADRLLEPASTAKLFTAALTLDRLGADQHTATRLLAKGPIRRGRLDGPLVLYGMGDPTLGTSASPDWADRLAAQLPAHGIRRVHGDLVADDTYFAGPPIGSGWEVGDLLGAFAAPAAALSVDENSGWLTLTPAAHAGRAADVAMDPPLAIPAIDSRLMTGPASSASDLNLYRAPGSDTLYAFGSLPAGSAPRRLRVAMSDPARVAAEQLREALARHGVRLDGRVRIVHWPQDDTALTAGATLVGEIASPPLGEILRSGLKRSQNLYLQNLLLMAGVQAQTLAMQSDAPPTGFTSTEVWGLRALRELLDRIGIQPADARLEEGSGLSRQNLVTASAMVRLLQYLAVQPYAASLRDMLPLAGVDGSLIGRMRGTPAAGNVQAKTGSMTYVHALAGYVTSATGQHLAFAILLNNYEPAAGDPPASHELDAIAERLASDTARP</sequence>
<dbReference type="PANTHER" id="PTHR30023">
    <property type="entry name" value="D-ALANYL-D-ALANINE CARBOXYPEPTIDASE"/>
    <property type="match status" value="1"/>
</dbReference>
<dbReference type="Proteomes" id="UP001620460">
    <property type="component" value="Unassembled WGS sequence"/>
</dbReference>
<evidence type="ECO:0000256" key="1">
    <source>
        <dbReference type="ARBA" id="ARBA00006096"/>
    </source>
</evidence>